<proteinExistence type="inferred from homology"/>
<dbReference type="InterPro" id="IPR023214">
    <property type="entry name" value="HAD_sf"/>
</dbReference>
<dbReference type="InterPro" id="IPR036412">
    <property type="entry name" value="HAD-like_sf"/>
</dbReference>
<comment type="similarity">
    <text evidence="2">Belongs to the HAD-like hydrolase superfamily.</text>
</comment>
<accession>A0ABM0JWJ3</accession>
<evidence type="ECO:0000256" key="4">
    <source>
        <dbReference type="ARBA" id="ARBA00022842"/>
    </source>
</evidence>
<dbReference type="NCBIfam" id="TIGR01458">
    <property type="entry name" value="HAD-SF-IIA-hyp3"/>
    <property type="match status" value="1"/>
</dbReference>
<keyword evidence="4" id="KW-0460">Magnesium</keyword>
<dbReference type="Pfam" id="PF13344">
    <property type="entry name" value="Hydrolase_6"/>
    <property type="match status" value="1"/>
</dbReference>
<dbReference type="RefSeq" id="XP_005103193.1">
    <property type="nucleotide sequence ID" value="XM_005103136.3"/>
</dbReference>
<dbReference type="CDD" id="cd07509">
    <property type="entry name" value="HAD_PPase"/>
    <property type="match status" value="1"/>
</dbReference>
<dbReference type="InterPro" id="IPR006357">
    <property type="entry name" value="HAD-SF_hydro_IIA"/>
</dbReference>
<name>A0ABM0JWJ3_APLCA</name>
<gene>
    <name evidence="7" type="primary">LOC101858875</name>
</gene>
<evidence type="ECO:0000256" key="2">
    <source>
        <dbReference type="ARBA" id="ARBA00007958"/>
    </source>
</evidence>
<dbReference type="SUPFAM" id="SSF56784">
    <property type="entry name" value="HAD-like"/>
    <property type="match status" value="1"/>
</dbReference>
<dbReference type="PANTHER" id="PTHR19288:SF46">
    <property type="entry name" value="HALOACID DEHALOGENASE-LIKE HYDROLASE DOMAIN-CONTAINING PROTEIN 2"/>
    <property type="match status" value="1"/>
</dbReference>
<dbReference type="GeneID" id="101858875"/>
<dbReference type="Pfam" id="PF13242">
    <property type="entry name" value="Hydrolase_like"/>
    <property type="match status" value="1"/>
</dbReference>
<dbReference type="PANTHER" id="PTHR19288">
    <property type="entry name" value="4-NITROPHENYLPHOSPHATASE-RELATED"/>
    <property type="match status" value="1"/>
</dbReference>
<reference evidence="7" key="1">
    <citation type="submission" date="2025-08" db="UniProtKB">
        <authorList>
            <consortium name="RefSeq"/>
        </authorList>
    </citation>
    <scope>IDENTIFICATION</scope>
</reference>
<evidence type="ECO:0000256" key="3">
    <source>
        <dbReference type="ARBA" id="ARBA00022723"/>
    </source>
</evidence>
<dbReference type="Proteomes" id="UP000694888">
    <property type="component" value="Unplaced"/>
</dbReference>
<evidence type="ECO:0000313" key="6">
    <source>
        <dbReference type="Proteomes" id="UP000694888"/>
    </source>
</evidence>
<keyword evidence="6" id="KW-1185">Reference proteome</keyword>
<comment type="cofactor">
    <cofactor evidence="1">
        <name>Mg(2+)</name>
        <dbReference type="ChEBI" id="CHEBI:18420"/>
    </cofactor>
</comment>
<evidence type="ECO:0000256" key="5">
    <source>
        <dbReference type="ARBA" id="ARBA00039666"/>
    </source>
</evidence>
<organism evidence="6 7">
    <name type="scientific">Aplysia californica</name>
    <name type="common">California sea hare</name>
    <dbReference type="NCBI Taxonomy" id="6500"/>
    <lineage>
        <taxon>Eukaryota</taxon>
        <taxon>Metazoa</taxon>
        <taxon>Spiralia</taxon>
        <taxon>Lophotrochozoa</taxon>
        <taxon>Mollusca</taxon>
        <taxon>Gastropoda</taxon>
        <taxon>Heterobranchia</taxon>
        <taxon>Euthyneura</taxon>
        <taxon>Tectipleura</taxon>
        <taxon>Aplysiida</taxon>
        <taxon>Aplysioidea</taxon>
        <taxon>Aplysiidae</taxon>
        <taxon>Aplysia</taxon>
    </lineage>
</organism>
<dbReference type="NCBIfam" id="TIGR01460">
    <property type="entry name" value="HAD-SF-IIA"/>
    <property type="match status" value="1"/>
</dbReference>
<dbReference type="Gene3D" id="3.40.50.1000">
    <property type="entry name" value="HAD superfamily/HAD-like"/>
    <property type="match status" value="2"/>
</dbReference>
<protein>
    <recommendedName>
        <fullName evidence="5">Haloacid dehalogenase-like hydrolase domain-containing protein 2</fullName>
    </recommendedName>
</protein>
<sequence length="287" mass="31514">MFHFIHRLQVLKSVCSRFVQVRSIGSRFEKMSGDIKAVLIDLSGTLHVESDPTPGAVDALKRLRQQKDIKVKFVTNTTKESKAVLMRRLLKIGFDVSEEDVFTSLSAARQLVDAQNLRPYLLVDEKAMEDFEGVPQEDPNSVVVGLAPDRMNYEDLNTAMRLLQSGASLIAIHKAKYYRRSDGLALGPGPFVCALEFATGVSAHVVGKPSENFFLSAIAGLDCRPEECVMIGDDVSDDIHGAQTIGMKGILVKTGKYRDGDQDKISPPPHRVCADFAHAVEEVLSGL</sequence>
<keyword evidence="3" id="KW-0479">Metal-binding</keyword>
<dbReference type="InterPro" id="IPR006355">
    <property type="entry name" value="LHPP/HDHD2"/>
</dbReference>
<evidence type="ECO:0000256" key="1">
    <source>
        <dbReference type="ARBA" id="ARBA00001946"/>
    </source>
</evidence>
<evidence type="ECO:0000313" key="7">
    <source>
        <dbReference type="RefSeq" id="XP_005103193.1"/>
    </source>
</evidence>